<dbReference type="SUPFAM" id="SSF54593">
    <property type="entry name" value="Glyoxalase/Bleomycin resistance protein/Dihydroxybiphenyl dioxygenase"/>
    <property type="match status" value="1"/>
</dbReference>
<sequence>MSALAQPATVVIDCAAPGPLAEFYRTVTGWEVTYRDVDCVHLGDGGVQLGFQRVAGYQPPNWPSPAKQAHLDFTVADVDQAVKQLLAIGATRPEYQPGGEQWVVLADPEGHLLCLAAGD</sequence>
<evidence type="ECO:0000313" key="2">
    <source>
        <dbReference type="EMBL" id="GLY68401.1"/>
    </source>
</evidence>
<dbReference type="InterPro" id="IPR029068">
    <property type="entry name" value="Glyas_Bleomycin-R_OHBP_Dase"/>
</dbReference>
<dbReference type="EMBL" id="BSTI01000011">
    <property type="protein sequence ID" value="GLY68401.1"/>
    <property type="molecule type" value="Genomic_DNA"/>
</dbReference>
<name>A0A9W6R3X7_9PSEU</name>
<gene>
    <name evidence="2" type="ORF">Atai01_50200</name>
</gene>
<dbReference type="PROSITE" id="PS51819">
    <property type="entry name" value="VOC"/>
    <property type="match status" value="1"/>
</dbReference>
<proteinExistence type="predicted"/>
<dbReference type="AlphaFoldDB" id="A0A9W6R3X7"/>
<protein>
    <submittedName>
        <fullName evidence="2">Glyoxalase</fullName>
    </submittedName>
</protein>
<evidence type="ECO:0000313" key="3">
    <source>
        <dbReference type="Proteomes" id="UP001165136"/>
    </source>
</evidence>
<dbReference type="Gene3D" id="3.10.180.10">
    <property type="entry name" value="2,3-Dihydroxybiphenyl 1,2-Dioxygenase, domain 1"/>
    <property type="match status" value="1"/>
</dbReference>
<dbReference type="InterPro" id="IPR041581">
    <property type="entry name" value="Glyoxalase_6"/>
</dbReference>
<reference evidence="2" key="1">
    <citation type="submission" date="2023-03" db="EMBL/GenBank/DDBJ databases">
        <title>Amycolatopsis taiwanensis NBRC 103393.</title>
        <authorList>
            <person name="Ichikawa N."/>
            <person name="Sato H."/>
            <person name="Tonouchi N."/>
        </authorList>
    </citation>
    <scope>NUCLEOTIDE SEQUENCE</scope>
    <source>
        <strain evidence="2">NBRC 103393</strain>
    </source>
</reference>
<comment type="caution">
    <text evidence="2">The sequence shown here is derived from an EMBL/GenBank/DDBJ whole genome shotgun (WGS) entry which is preliminary data.</text>
</comment>
<feature type="domain" description="VOC" evidence="1">
    <location>
        <begin position="6"/>
        <end position="118"/>
    </location>
</feature>
<accession>A0A9W6R3X7</accession>
<organism evidence="2 3">
    <name type="scientific">Amycolatopsis taiwanensis</name>
    <dbReference type="NCBI Taxonomy" id="342230"/>
    <lineage>
        <taxon>Bacteria</taxon>
        <taxon>Bacillati</taxon>
        <taxon>Actinomycetota</taxon>
        <taxon>Actinomycetes</taxon>
        <taxon>Pseudonocardiales</taxon>
        <taxon>Pseudonocardiaceae</taxon>
        <taxon>Amycolatopsis</taxon>
    </lineage>
</organism>
<dbReference type="CDD" id="cd06587">
    <property type="entry name" value="VOC"/>
    <property type="match status" value="1"/>
</dbReference>
<dbReference type="Proteomes" id="UP001165136">
    <property type="component" value="Unassembled WGS sequence"/>
</dbReference>
<evidence type="ECO:0000259" key="1">
    <source>
        <dbReference type="PROSITE" id="PS51819"/>
    </source>
</evidence>
<dbReference type="RefSeq" id="WP_285488366.1">
    <property type="nucleotide sequence ID" value="NZ_BSTI01000011.1"/>
</dbReference>
<keyword evidence="3" id="KW-1185">Reference proteome</keyword>
<dbReference type="Pfam" id="PF18029">
    <property type="entry name" value="Glyoxalase_6"/>
    <property type="match status" value="1"/>
</dbReference>
<dbReference type="InterPro" id="IPR037523">
    <property type="entry name" value="VOC_core"/>
</dbReference>
<dbReference type="PANTHER" id="PTHR35908">
    <property type="entry name" value="HYPOTHETICAL FUSION PROTEIN"/>
    <property type="match status" value="1"/>
</dbReference>
<dbReference type="PANTHER" id="PTHR35908:SF1">
    <property type="entry name" value="CONSERVED PROTEIN"/>
    <property type="match status" value="1"/>
</dbReference>